<dbReference type="GO" id="GO:0004252">
    <property type="term" value="F:serine-type endopeptidase activity"/>
    <property type="evidence" value="ECO:0007669"/>
    <property type="project" value="InterPro"/>
</dbReference>
<keyword evidence="7" id="KW-1133">Transmembrane helix</keyword>
<organism evidence="9 10">
    <name type="scientific">Membranihabitans marinus</name>
    <dbReference type="NCBI Taxonomy" id="1227546"/>
    <lineage>
        <taxon>Bacteria</taxon>
        <taxon>Pseudomonadati</taxon>
        <taxon>Bacteroidota</taxon>
        <taxon>Saprospiria</taxon>
        <taxon>Saprospirales</taxon>
        <taxon>Saprospiraceae</taxon>
        <taxon>Membranihabitans</taxon>
    </lineage>
</organism>
<feature type="transmembrane region" description="Helical" evidence="7">
    <location>
        <begin position="152"/>
        <end position="172"/>
    </location>
</feature>
<dbReference type="GO" id="GO:0009003">
    <property type="term" value="F:signal peptidase activity"/>
    <property type="evidence" value="ECO:0007669"/>
    <property type="project" value="UniProtKB-EC"/>
</dbReference>
<comment type="catalytic activity">
    <reaction evidence="1 7">
        <text>Cleavage of hydrophobic, N-terminal signal or leader sequences from secreted and periplasmic proteins.</text>
        <dbReference type="EC" id="3.4.21.89"/>
    </reaction>
</comment>
<feature type="active site" evidence="6">
    <location>
        <position position="293"/>
    </location>
</feature>
<evidence type="ECO:0000256" key="3">
    <source>
        <dbReference type="ARBA" id="ARBA00013208"/>
    </source>
</evidence>
<evidence type="ECO:0000259" key="8">
    <source>
        <dbReference type="Pfam" id="PF10502"/>
    </source>
</evidence>
<dbReference type="CDD" id="cd06530">
    <property type="entry name" value="S26_SPase_I"/>
    <property type="match status" value="2"/>
</dbReference>
<dbReference type="GO" id="GO:0006465">
    <property type="term" value="P:signal peptide processing"/>
    <property type="evidence" value="ECO:0007669"/>
    <property type="project" value="InterPro"/>
</dbReference>
<dbReference type="Proteomes" id="UP000753961">
    <property type="component" value="Unassembled WGS sequence"/>
</dbReference>
<dbReference type="PRINTS" id="PR00727">
    <property type="entry name" value="LEADERPTASE"/>
</dbReference>
<comment type="similarity">
    <text evidence="2 7">Belongs to the peptidase S26 family.</text>
</comment>
<dbReference type="InterPro" id="IPR019533">
    <property type="entry name" value="Peptidase_S26"/>
</dbReference>
<sequence>MLLFVLISYLLLCLTLAPLFRRAGSDPKKAWIPGVNFGEWAEIIGRKKRYAWWLLFPIVNIFIYAGMAVDMARAFGKLSFWDAVLAVVYTPLSFYLIDKQNRTYQGKIVQLEQDYNTQIKNAQLAGDNLKVQRLTNKNPYRKSPSREWAESLIFAIFAAAFIRMFLIEAFIIPTSSMEGSLKVGDFLFVSKVNYGIRTPMTVAMVPLLHNRIGFLNSESYLEEPSLPYFRLPALEKINRYDNVVFNYPEGDSVVITPGRTFSVYDLRRRGMLNQVDPNAIVSRPMDKMDHYIKRTIGLPGEDLEIKEGTVFIDGKAIKNPEETQFTYRVTSSMGSINVNTLDKIGVDINDHPRASEHYYNLSKDAVEAITNLGNDIEVTYVPPSQIGTALFPHDEDICSDWTVDDYGPIHIPEKGETLALDPSNISMYQRVIQEYEGNKLEIKNDQIYINGSPATEYTFKQDYFWMMGDNRHNSEDSRFWGFVPHTHVVGKPLFIWMSLKNSKLSDGIRWNRIFMSANKK</sequence>
<evidence type="ECO:0000256" key="6">
    <source>
        <dbReference type="PIRSR" id="PIRSR600223-1"/>
    </source>
</evidence>
<protein>
    <recommendedName>
        <fullName evidence="4 7">Signal peptidase I</fullName>
        <ecNumber evidence="3 7">3.4.21.89</ecNumber>
    </recommendedName>
</protein>
<dbReference type="EMBL" id="JAHVHU010000005">
    <property type="protein sequence ID" value="MBY5957409.1"/>
    <property type="molecule type" value="Genomic_DNA"/>
</dbReference>
<dbReference type="SUPFAM" id="SSF51306">
    <property type="entry name" value="LexA/Signal peptidase"/>
    <property type="match status" value="1"/>
</dbReference>
<dbReference type="InterPro" id="IPR000223">
    <property type="entry name" value="Pept_S26A_signal_pept_1"/>
</dbReference>
<dbReference type="Gene3D" id="2.10.109.10">
    <property type="entry name" value="Umud Fragment, subunit A"/>
    <property type="match status" value="2"/>
</dbReference>
<dbReference type="InterPro" id="IPR036286">
    <property type="entry name" value="LexA/Signal_pep-like_sf"/>
</dbReference>
<dbReference type="PANTHER" id="PTHR43390">
    <property type="entry name" value="SIGNAL PEPTIDASE I"/>
    <property type="match status" value="1"/>
</dbReference>
<dbReference type="InterPro" id="IPR019758">
    <property type="entry name" value="Pept_S26A_signal_pept_1_CS"/>
</dbReference>
<evidence type="ECO:0000256" key="2">
    <source>
        <dbReference type="ARBA" id="ARBA00009370"/>
    </source>
</evidence>
<name>A0A953HLQ8_9BACT</name>
<dbReference type="NCBIfam" id="TIGR02227">
    <property type="entry name" value="sigpep_I_bact"/>
    <property type="match status" value="1"/>
</dbReference>
<comment type="caution">
    <text evidence="9">The sequence shown here is derived from an EMBL/GenBank/DDBJ whole genome shotgun (WGS) entry which is preliminary data.</text>
</comment>
<comment type="subcellular location">
    <subcellularLocation>
        <location evidence="7">Membrane</location>
        <topology evidence="7">Single-pass type II membrane protein</topology>
    </subcellularLocation>
</comment>
<dbReference type="InterPro" id="IPR043739">
    <property type="entry name" value="DUF5684"/>
</dbReference>
<evidence type="ECO:0000256" key="4">
    <source>
        <dbReference type="ARBA" id="ARBA00019232"/>
    </source>
</evidence>
<reference evidence="9" key="1">
    <citation type="submission" date="2021-06" db="EMBL/GenBank/DDBJ databases">
        <title>44 bacteria genomes isolated from Dapeng, Shenzhen.</title>
        <authorList>
            <person name="Zheng W."/>
            <person name="Yu S."/>
            <person name="Huang Y."/>
        </authorList>
    </citation>
    <scope>NUCLEOTIDE SEQUENCE</scope>
    <source>
        <strain evidence="9">DP5N28-2</strain>
    </source>
</reference>
<dbReference type="AlphaFoldDB" id="A0A953HLQ8"/>
<keyword evidence="5 7" id="KW-0378">Hydrolase</keyword>
<feature type="transmembrane region" description="Helical" evidence="7">
    <location>
        <begin position="49"/>
        <end position="67"/>
    </location>
</feature>
<evidence type="ECO:0000313" key="9">
    <source>
        <dbReference type="EMBL" id="MBY5957409.1"/>
    </source>
</evidence>
<evidence type="ECO:0000313" key="10">
    <source>
        <dbReference type="Proteomes" id="UP000753961"/>
    </source>
</evidence>
<feature type="transmembrane region" description="Helical" evidence="7">
    <location>
        <begin position="79"/>
        <end position="97"/>
    </location>
</feature>
<comment type="caution">
    <text evidence="7">Lacks conserved residue(s) required for the propagation of feature annotation.</text>
</comment>
<feature type="domain" description="Peptidase S26" evidence="8">
    <location>
        <begin position="460"/>
        <end position="496"/>
    </location>
</feature>
<feature type="domain" description="Peptidase S26" evidence="8">
    <location>
        <begin position="146"/>
        <end position="329"/>
    </location>
</feature>
<evidence type="ECO:0000256" key="1">
    <source>
        <dbReference type="ARBA" id="ARBA00000677"/>
    </source>
</evidence>
<keyword evidence="10" id="KW-1185">Reference proteome</keyword>
<dbReference type="EC" id="3.4.21.89" evidence="3 7"/>
<evidence type="ECO:0000256" key="5">
    <source>
        <dbReference type="ARBA" id="ARBA00022801"/>
    </source>
</evidence>
<dbReference type="InterPro" id="IPR019757">
    <property type="entry name" value="Pept_S26A_signal_pept_1_Lys-AS"/>
</dbReference>
<dbReference type="PROSITE" id="PS00761">
    <property type="entry name" value="SPASE_I_3"/>
    <property type="match status" value="1"/>
</dbReference>
<feature type="active site" evidence="6">
    <location>
        <position position="176"/>
    </location>
</feature>
<dbReference type="Pfam" id="PF10502">
    <property type="entry name" value="Peptidase_S26"/>
    <property type="match status" value="2"/>
</dbReference>
<dbReference type="PANTHER" id="PTHR43390:SF1">
    <property type="entry name" value="CHLOROPLAST PROCESSING PEPTIDASE"/>
    <property type="match status" value="1"/>
</dbReference>
<accession>A0A953HLQ8</accession>
<dbReference type="GO" id="GO:0016020">
    <property type="term" value="C:membrane"/>
    <property type="evidence" value="ECO:0007669"/>
    <property type="project" value="UniProtKB-SubCell"/>
</dbReference>
<dbReference type="PROSITE" id="PS00760">
    <property type="entry name" value="SPASE_I_2"/>
    <property type="match status" value="1"/>
</dbReference>
<keyword evidence="7" id="KW-0812">Transmembrane</keyword>
<keyword evidence="7" id="KW-0472">Membrane</keyword>
<evidence type="ECO:0000256" key="7">
    <source>
        <dbReference type="RuleBase" id="RU362042"/>
    </source>
</evidence>
<dbReference type="Pfam" id="PF18936">
    <property type="entry name" value="DUF5684"/>
    <property type="match status" value="1"/>
</dbReference>
<proteinExistence type="inferred from homology"/>
<gene>
    <name evidence="9" type="primary">lepB</name>
    <name evidence="9" type="ORF">KUV50_04620</name>
</gene>
<keyword evidence="7" id="KW-0645">Protease</keyword>